<reference evidence="2 3" key="1">
    <citation type="journal article" date="2024" name="IMA Fungus">
        <title>IMA Genome - F19 : A genome assembly and annotation guide to empower mycologists, including annotated draft genome sequences of Ceratocystis pirilliformis, Diaporthe australafricana, Fusarium ophioides, Paecilomyces lecythidis, and Sporothrix stenoceras.</title>
        <authorList>
            <person name="Aylward J."/>
            <person name="Wilson A.M."/>
            <person name="Visagie C.M."/>
            <person name="Spraker J."/>
            <person name="Barnes I."/>
            <person name="Buitendag C."/>
            <person name="Ceriani C."/>
            <person name="Del Mar Angel L."/>
            <person name="du Plessis D."/>
            <person name="Fuchs T."/>
            <person name="Gasser K."/>
            <person name="Kramer D."/>
            <person name="Li W."/>
            <person name="Munsamy K."/>
            <person name="Piso A."/>
            <person name="Price J.L."/>
            <person name="Sonnekus B."/>
            <person name="Thomas C."/>
            <person name="van der Nest A."/>
            <person name="van Dijk A."/>
            <person name="van Heerden A."/>
            <person name="van Vuuren N."/>
            <person name="Yilmaz N."/>
            <person name="Duong T.A."/>
            <person name="van der Merwe N.A."/>
            <person name="Wingfield M.J."/>
            <person name="Wingfield B.D."/>
        </authorList>
    </citation>
    <scope>NUCLEOTIDE SEQUENCE [LARGE SCALE GENOMIC DNA]</scope>
    <source>
        <strain evidence="2 3">CMW 18167</strain>
    </source>
</reference>
<evidence type="ECO:0000313" key="3">
    <source>
        <dbReference type="Proteomes" id="UP001583193"/>
    </source>
</evidence>
<organism evidence="2 3">
    <name type="scientific">Paecilomyces lecythidis</name>
    <dbReference type="NCBI Taxonomy" id="3004212"/>
    <lineage>
        <taxon>Eukaryota</taxon>
        <taxon>Fungi</taxon>
        <taxon>Dikarya</taxon>
        <taxon>Ascomycota</taxon>
        <taxon>Pezizomycotina</taxon>
        <taxon>Eurotiomycetes</taxon>
        <taxon>Eurotiomycetidae</taxon>
        <taxon>Eurotiales</taxon>
        <taxon>Thermoascaceae</taxon>
        <taxon>Paecilomyces</taxon>
    </lineage>
</organism>
<dbReference type="SUPFAM" id="SSF53474">
    <property type="entry name" value="alpha/beta-Hydrolases"/>
    <property type="match status" value="1"/>
</dbReference>
<keyword evidence="3" id="KW-1185">Reference proteome</keyword>
<evidence type="ECO:0000313" key="2">
    <source>
        <dbReference type="EMBL" id="KAL1884403.1"/>
    </source>
</evidence>
<dbReference type="Gene3D" id="3.40.50.1820">
    <property type="entry name" value="alpha/beta hydrolase"/>
    <property type="match status" value="1"/>
</dbReference>
<dbReference type="InterPro" id="IPR000073">
    <property type="entry name" value="AB_hydrolase_1"/>
</dbReference>
<evidence type="ECO:0000259" key="1">
    <source>
        <dbReference type="Pfam" id="PF00561"/>
    </source>
</evidence>
<feature type="domain" description="AB hydrolase-1" evidence="1">
    <location>
        <begin position="5"/>
        <end position="219"/>
    </location>
</feature>
<dbReference type="PANTHER" id="PTHR43798:SF33">
    <property type="entry name" value="HYDROLASE, PUTATIVE (AFU_ORTHOLOGUE AFUA_2G14860)-RELATED"/>
    <property type="match status" value="1"/>
</dbReference>
<comment type="caution">
    <text evidence="2">The sequence shown here is derived from an EMBL/GenBank/DDBJ whole genome shotgun (WGS) entry which is preliminary data.</text>
</comment>
<dbReference type="Proteomes" id="UP001583193">
    <property type="component" value="Unassembled WGS sequence"/>
</dbReference>
<name>A0ABR3Y8K8_9EURO</name>
<dbReference type="EMBL" id="JAVDPF010000004">
    <property type="protein sequence ID" value="KAL1884403.1"/>
    <property type="molecule type" value="Genomic_DNA"/>
</dbReference>
<dbReference type="InterPro" id="IPR050266">
    <property type="entry name" value="AB_hydrolase_sf"/>
</dbReference>
<dbReference type="Pfam" id="PF00561">
    <property type="entry name" value="Abhydrolase_1"/>
    <property type="match status" value="1"/>
</dbReference>
<dbReference type="InterPro" id="IPR029058">
    <property type="entry name" value="AB_hydrolase_fold"/>
</dbReference>
<dbReference type="PANTHER" id="PTHR43798">
    <property type="entry name" value="MONOACYLGLYCEROL LIPASE"/>
    <property type="match status" value="1"/>
</dbReference>
<accession>A0ABR3Y8K8</accession>
<sequence length="233" mass="26542">MLLFLHPRGTGGSTAPADESEMGTMAHMSEDIEALRVHLGLGRFPAVLGHSNGGSIVLGYAEKYPLRVEKLILISHRLVGYHEQSLLLKCKDDERYKDAFEWYTLHTVNADEDFLQLTRYVPPLFFANPERYLPQFEAMFVDQIRSSYCYRAQAVGDMDQDNPPQMMARLKDVRAKTLIIFGEQDLVCELGNAYRTKEGILDAELIVYDDCGHIPMLEKKERTLHDIVAFLSN</sequence>
<gene>
    <name evidence="2" type="ORF">Plec18167_001991</name>
</gene>
<protein>
    <recommendedName>
        <fullName evidence="1">AB hydrolase-1 domain-containing protein</fullName>
    </recommendedName>
</protein>
<proteinExistence type="predicted"/>